<keyword evidence="1" id="KW-0472">Membrane</keyword>
<sequence length="112" mass="12469">MSLTVLFILLTSISAVTYLVMSSVVLLLKVQKIKRSSEIVSDERAAIKADARPFEVVSQNDAAMQMVATSVGNENLKPETQKPLTTLPSTLEEWREFDEPACLRRQGNFVLL</sequence>
<feature type="transmembrane region" description="Helical" evidence="1">
    <location>
        <begin position="6"/>
        <end position="28"/>
    </location>
</feature>
<dbReference type="EMBL" id="KY623659">
    <property type="protein sequence ID" value="ASD48467.1"/>
    <property type="molecule type" value="Genomic_DNA"/>
</dbReference>
<keyword evidence="1" id="KW-0812">Transmembrane</keyword>
<reference evidence="2" key="1">
    <citation type="submission" date="2017-02" db="EMBL/GenBank/DDBJ databases">
        <title>Emergence of VIM metallo-beta-lactamase producing Alcaligenes faecalis in GAZA, Palestine.</title>
        <authorList>
            <person name="Al Laham N."/>
            <person name="Chavda K."/>
            <person name="Cienfuegos V."/>
            <person name="Kreiswirth B."/>
            <person name="Chen L."/>
        </authorList>
    </citation>
    <scope>NUCLEOTIDE SEQUENCE</scope>
    <source>
        <strain evidence="2">GZAF1</strain>
        <plasmid evidence="2">pGZAF1_VIM</plasmid>
    </source>
</reference>
<keyword evidence="2" id="KW-0614">Plasmid</keyword>
<accession>A0A1Z3ML14</accession>
<proteinExistence type="predicted"/>
<evidence type="ECO:0000313" key="2">
    <source>
        <dbReference type="EMBL" id="ASD48467.1"/>
    </source>
</evidence>
<geneLocation type="plasmid" evidence="2">
    <name>pGZAF1_VIM</name>
</geneLocation>
<protein>
    <submittedName>
        <fullName evidence="2">Uncharacterized protein</fullName>
    </submittedName>
</protein>
<evidence type="ECO:0000256" key="1">
    <source>
        <dbReference type="SAM" id="Phobius"/>
    </source>
</evidence>
<dbReference type="AlphaFoldDB" id="A0A1Z3ML14"/>
<dbReference type="RefSeq" id="WP_086069373.1">
    <property type="nucleotide sequence ID" value="NZ_CP039545.1"/>
</dbReference>
<keyword evidence="1" id="KW-1133">Transmembrane helix</keyword>
<organism evidence="2">
    <name type="scientific">Alcaligenes faecalis</name>
    <dbReference type="NCBI Taxonomy" id="511"/>
    <lineage>
        <taxon>Bacteria</taxon>
        <taxon>Pseudomonadati</taxon>
        <taxon>Pseudomonadota</taxon>
        <taxon>Betaproteobacteria</taxon>
        <taxon>Burkholderiales</taxon>
        <taxon>Alcaligenaceae</taxon>
        <taxon>Alcaligenes</taxon>
    </lineage>
</organism>
<name>A0A1Z3ML14_ALCFA</name>